<evidence type="ECO:0000256" key="3">
    <source>
        <dbReference type="ARBA" id="ARBA00023163"/>
    </source>
</evidence>
<reference evidence="5 6" key="1">
    <citation type="journal article" date="2009" name="Int. J. Syst. Evol. Microbiol.">
        <title>Paenibacillus contaminans sp. nov., isolated from a contaminated laboratory plate.</title>
        <authorList>
            <person name="Chou J.H."/>
            <person name="Lee J.H."/>
            <person name="Lin M.C."/>
            <person name="Chang P.S."/>
            <person name="Arun A.B."/>
            <person name="Young C.C."/>
            <person name="Chen W.M."/>
        </authorList>
    </citation>
    <scope>NUCLEOTIDE SEQUENCE [LARGE SCALE GENOMIC DNA]</scope>
    <source>
        <strain evidence="5 6">CKOBP-6</strain>
    </source>
</reference>
<organism evidence="5 6">
    <name type="scientific">Paenibacillus contaminans</name>
    <dbReference type="NCBI Taxonomy" id="450362"/>
    <lineage>
        <taxon>Bacteria</taxon>
        <taxon>Bacillati</taxon>
        <taxon>Bacillota</taxon>
        <taxon>Bacilli</taxon>
        <taxon>Bacillales</taxon>
        <taxon>Paenibacillaceae</taxon>
        <taxon>Paenibacillus</taxon>
    </lineage>
</organism>
<dbReference type="RefSeq" id="WP_113036084.1">
    <property type="nucleotide sequence ID" value="NZ_QMFB01000040.1"/>
</dbReference>
<dbReference type="Pfam" id="PF20240">
    <property type="entry name" value="DUF6597"/>
    <property type="match status" value="1"/>
</dbReference>
<dbReference type="PANTHER" id="PTHR46796:SF13">
    <property type="entry name" value="HTH-TYPE TRANSCRIPTIONAL ACTIVATOR RHAS"/>
    <property type="match status" value="1"/>
</dbReference>
<evidence type="ECO:0000313" key="5">
    <source>
        <dbReference type="EMBL" id="RAV10930.1"/>
    </source>
</evidence>
<gene>
    <name evidence="5" type="ORF">DQG23_37090</name>
</gene>
<dbReference type="InterPro" id="IPR046532">
    <property type="entry name" value="DUF6597"/>
</dbReference>
<dbReference type="Pfam" id="PF12833">
    <property type="entry name" value="HTH_18"/>
    <property type="match status" value="1"/>
</dbReference>
<keyword evidence="6" id="KW-1185">Reference proteome</keyword>
<keyword evidence="3" id="KW-0804">Transcription</keyword>
<dbReference type="Proteomes" id="UP000250369">
    <property type="component" value="Unassembled WGS sequence"/>
</dbReference>
<dbReference type="GO" id="GO:0003700">
    <property type="term" value="F:DNA-binding transcription factor activity"/>
    <property type="evidence" value="ECO:0007669"/>
    <property type="project" value="InterPro"/>
</dbReference>
<dbReference type="PROSITE" id="PS01124">
    <property type="entry name" value="HTH_ARAC_FAMILY_2"/>
    <property type="match status" value="1"/>
</dbReference>
<comment type="caution">
    <text evidence="5">The sequence shown here is derived from an EMBL/GenBank/DDBJ whole genome shotgun (WGS) entry which is preliminary data.</text>
</comment>
<dbReference type="SMART" id="SM00342">
    <property type="entry name" value="HTH_ARAC"/>
    <property type="match status" value="1"/>
</dbReference>
<dbReference type="Gene3D" id="1.10.10.60">
    <property type="entry name" value="Homeodomain-like"/>
    <property type="match status" value="1"/>
</dbReference>
<evidence type="ECO:0000259" key="4">
    <source>
        <dbReference type="PROSITE" id="PS01124"/>
    </source>
</evidence>
<dbReference type="GO" id="GO:0043565">
    <property type="term" value="F:sequence-specific DNA binding"/>
    <property type="evidence" value="ECO:0007669"/>
    <property type="project" value="InterPro"/>
</dbReference>
<dbReference type="InterPro" id="IPR018060">
    <property type="entry name" value="HTH_AraC"/>
</dbReference>
<protein>
    <submittedName>
        <fullName evidence="5">AraC family transcriptional regulator</fullName>
    </submittedName>
</protein>
<evidence type="ECO:0000313" key="6">
    <source>
        <dbReference type="Proteomes" id="UP000250369"/>
    </source>
</evidence>
<evidence type="ECO:0000256" key="1">
    <source>
        <dbReference type="ARBA" id="ARBA00023015"/>
    </source>
</evidence>
<name>A0A329LUU7_9BACL</name>
<accession>A0A329LUU7</accession>
<dbReference type="OrthoDB" id="323290at2"/>
<proteinExistence type="predicted"/>
<evidence type="ECO:0000256" key="2">
    <source>
        <dbReference type="ARBA" id="ARBA00023125"/>
    </source>
</evidence>
<dbReference type="AlphaFoldDB" id="A0A329LUU7"/>
<feature type="domain" description="HTH araC/xylS-type" evidence="4">
    <location>
        <begin position="166"/>
        <end position="270"/>
    </location>
</feature>
<dbReference type="PANTHER" id="PTHR46796">
    <property type="entry name" value="HTH-TYPE TRANSCRIPTIONAL ACTIVATOR RHAS-RELATED"/>
    <property type="match status" value="1"/>
</dbReference>
<keyword evidence="1" id="KW-0805">Transcription regulation</keyword>
<keyword evidence="2" id="KW-0238">DNA-binding</keyword>
<dbReference type="InterPro" id="IPR009057">
    <property type="entry name" value="Homeodomain-like_sf"/>
</dbReference>
<dbReference type="InterPro" id="IPR050204">
    <property type="entry name" value="AraC_XylS_family_regulators"/>
</dbReference>
<sequence length="270" mass="31326">MHTYIPIQPPALQRGLPDSNYRYREFLPSKELEAYVACYWTVDVRATEHNRFLHRVIPDGCVDIIIDMRSPSFAKGAFVAGLMTGFEVIELSTSQSLFGIRFFIDSVSRFIRYPASELNGNHVFLEEIWGREAEFFVEEARAAAGISEIIERVERKLLQSLIHNKSRSNALLQTSLQHMYASQGMISIRDMAEKQSYSERNIRRTFQKELGVGPKELLDIIRFQSLLRERNKGTQSSFTDIAVKFGYYDQPHFIHHFKRYYGLAPNQVFK</sequence>
<dbReference type="SUPFAM" id="SSF46689">
    <property type="entry name" value="Homeodomain-like"/>
    <property type="match status" value="1"/>
</dbReference>
<dbReference type="EMBL" id="QMFB01000040">
    <property type="protein sequence ID" value="RAV10930.1"/>
    <property type="molecule type" value="Genomic_DNA"/>
</dbReference>